<evidence type="ECO:0000256" key="4">
    <source>
        <dbReference type="ARBA" id="ARBA00022723"/>
    </source>
</evidence>
<accession>A0A3M0GLC4</accession>
<protein>
    <submittedName>
        <fullName evidence="7">Polyprenyl synthetase family protein</fullName>
    </submittedName>
</protein>
<keyword evidence="3 6" id="KW-0808">Transferase</keyword>
<dbReference type="Proteomes" id="UP000275256">
    <property type="component" value="Unassembled WGS sequence"/>
</dbReference>
<comment type="caution">
    <text evidence="7">The sequence shown here is derived from an EMBL/GenBank/DDBJ whole genome shotgun (WGS) entry which is preliminary data.</text>
</comment>
<evidence type="ECO:0000256" key="5">
    <source>
        <dbReference type="ARBA" id="ARBA00022842"/>
    </source>
</evidence>
<dbReference type="InterPro" id="IPR008949">
    <property type="entry name" value="Isoprenoid_synthase_dom_sf"/>
</dbReference>
<name>A0A3M0GLC4_9ACTN</name>
<evidence type="ECO:0000313" key="8">
    <source>
        <dbReference type="Proteomes" id="UP000275256"/>
    </source>
</evidence>
<dbReference type="PROSITE" id="PS00444">
    <property type="entry name" value="POLYPRENYL_SYNTHASE_2"/>
    <property type="match status" value="1"/>
</dbReference>
<dbReference type="SUPFAM" id="SSF48576">
    <property type="entry name" value="Terpenoid synthases"/>
    <property type="match status" value="1"/>
</dbReference>
<dbReference type="InterPro" id="IPR033749">
    <property type="entry name" value="Polyprenyl_synt_CS"/>
</dbReference>
<dbReference type="Gene3D" id="1.10.600.10">
    <property type="entry name" value="Farnesyl Diphosphate Synthase"/>
    <property type="match status" value="1"/>
</dbReference>
<dbReference type="PANTHER" id="PTHR12001:SF85">
    <property type="entry name" value="SHORT CHAIN ISOPRENYL DIPHOSPHATE SYNTHASE"/>
    <property type="match status" value="1"/>
</dbReference>
<sequence length="364" mass="38560">MVFNGGMGTLADTSPALLRGWLLGVERELSDVLTHLTGRIRRMHPDAAAMGEALSRAALGGKLIRPRLLGAVVEAYGGVLGPDASRVSVALELLHTCLVVHDDVIDDDLTRRGRPNVAGEFAALHAQRSGQRVDHAAGRTDAKGIALIAGDLALATVFRLAQQAPEAVRERVCDLVDEALVASAVGEYLDVVQSWPGTQPSEGDIRAAAHLKTSVYSFETPLLVGALLAGAPATHVEALRAAARDMGEAYQVVDDVLGAFAHDTVLGREIASDLENHRETAVIAAARTTPNWPRIDALRSGPLNVHGVAQLRHELLASGARELAMGKADDLLENAFISLERAGVPSSLRAELVQLLDSMLGRAR</sequence>
<dbReference type="PROSITE" id="PS00723">
    <property type="entry name" value="POLYPRENYL_SYNTHASE_1"/>
    <property type="match status" value="1"/>
</dbReference>
<dbReference type="GO" id="GO:0004659">
    <property type="term" value="F:prenyltransferase activity"/>
    <property type="evidence" value="ECO:0007669"/>
    <property type="project" value="InterPro"/>
</dbReference>
<keyword evidence="4" id="KW-0479">Metal-binding</keyword>
<comment type="cofactor">
    <cofactor evidence="1">
        <name>Mg(2+)</name>
        <dbReference type="ChEBI" id="CHEBI:18420"/>
    </cofactor>
</comment>
<keyword evidence="5" id="KW-0460">Magnesium</keyword>
<dbReference type="Pfam" id="PF00348">
    <property type="entry name" value="polyprenyl_synt"/>
    <property type="match status" value="1"/>
</dbReference>
<dbReference type="GO" id="GO:0046872">
    <property type="term" value="F:metal ion binding"/>
    <property type="evidence" value="ECO:0007669"/>
    <property type="project" value="UniProtKB-KW"/>
</dbReference>
<comment type="similarity">
    <text evidence="2 6">Belongs to the FPP/GGPP synthase family.</text>
</comment>
<keyword evidence="8" id="KW-1185">Reference proteome</keyword>
<dbReference type="InterPro" id="IPR000092">
    <property type="entry name" value="Polyprenyl_synt"/>
</dbReference>
<dbReference type="PANTHER" id="PTHR12001">
    <property type="entry name" value="GERANYLGERANYL PYROPHOSPHATE SYNTHASE"/>
    <property type="match status" value="1"/>
</dbReference>
<dbReference type="GO" id="GO:0008299">
    <property type="term" value="P:isoprenoid biosynthetic process"/>
    <property type="evidence" value="ECO:0007669"/>
    <property type="project" value="InterPro"/>
</dbReference>
<evidence type="ECO:0000256" key="6">
    <source>
        <dbReference type="RuleBase" id="RU004466"/>
    </source>
</evidence>
<dbReference type="AlphaFoldDB" id="A0A3M0GLC4"/>
<evidence type="ECO:0000256" key="1">
    <source>
        <dbReference type="ARBA" id="ARBA00001946"/>
    </source>
</evidence>
<proteinExistence type="inferred from homology"/>
<dbReference type="EMBL" id="REFW01000001">
    <property type="protein sequence ID" value="RMB61949.1"/>
    <property type="molecule type" value="Genomic_DNA"/>
</dbReference>
<gene>
    <name evidence="7" type="ORF">EAX62_05000</name>
</gene>
<evidence type="ECO:0000313" key="7">
    <source>
        <dbReference type="EMBL" id="RMB61949.1"/>
    </source>
</evidence>
<reference evidence="7 8" key="1">
    <citation type="submission" date="2018-10" db="EMBL/GenBank/DDBJ databases">
        <title>Tessaracoccus antarcticuss sp. nov., isolated from sediment.</title>
        <authorList>
            <person name="Zhou L.Y."/>
            <person name="Du Z.J."/>
        </authorList>
    </citation>
    <scope>NUCLEOTIDE SEQUENCE [LARGE SCALE GENOMIC DNA]</scope>
    <source>
        <strain evidence="7 8">JDX10</strain>
    </source>
</reference>
<dbReference type="SFLD" id="SFLDS00005">
    <property type="entry name" value="Isoprenoid_Synthase_Type_I"/>
    <property type="match status" value="1"/>
</dbReference>
<evidence type="ECO:0000256" key="2">
    <source>
        <dbReference type="ARBA" id="ARBA00006706"/>
    </source>
</evidence>
<evidence type="ECO:0000256" key="3">
    <source>
        <dbReference type="ARBA" id="ARBA00022679"/>
    </source>
</evidence>
<organism evidence="7 8">
    <name type="scientific">Tessaracoccus antarcticus</name>
    <dbReference type="NCBI Taxonomy" id="2479848"/>
    <lineage>
        <taxon>Bacteria</taxon>
        <taxon>Bacillati</taxon>
        <taxon>Actinomycetota</taxon>
        <taxon>Actinomycetes</taxon>
        <taxon>Propionibacteriales</taxon>
        <taxon>Propionibacteriaceae</taxon>
        <taxon>Tessaracoccus</taxon>
    </lineage>
</organism>